<evidence type="ECO:0008006" key="3">
    <source>
        <dbReference type="Google" id="ProtNLM"/>
    </source>
</evidence>
<dbReference type="EMBL" id="BMJD01000058">
    <property type="protein sequence ID" value="GGB60153.1"/>
    <property type="molecule type" value="Genomic_DNA"/>
</dbReference>
<accession>A0A9W5U1E6</accession>
<evidence type="ECO:0000313" key="2">
    <source>
        <dbReference type="Proteomes" id="UP000621492"/>
    </source>
</evidence>
<sequence>MIQTKQDIIQIIKKDAWMMEALYTAKSLQLPDWWICAGFVRAKVWDVLHDYSERTPIQDIDVIYFDTENFVEQEEKRLERILQTANGHYPWSVKNEARMHICNGIEPYVSSEDAIAKFPETATSLGVKLNEHDNIILTAPHGIDDCVQMRVKPTPYFLDNPELLTIYHTRLTEKNWSAVWPKLTFKR</sequence>
<dbReference type="PANTHER" id="PTHR39166:SF1">
    <property type="entry name" value="BLL1166 PROTEIN"/>
    <property type="match status" value="1"/>
</dbReference>
<gene>
    <name evidence="1" type="ORF">GCM10011409_41950</name>
</gene>
<reference evidence="1" key="1">
    <citation type="journal article" date="2014" name="Int. J. Syst. Evol. Microbiol.">
        <title>Complete genome sequence of Corynebacterium casei LMG S-19264T (=DSM 44701T), isolated from a smear-ripened cheese.</title>
        <authorList>
            <consortium name="US DOE Joint Genome Institute (JGI-PGF)"/>
            <person name="Walter F."/>
            <person name="Albersmeier A."/>
            <person name="Kalinowski J."/>
            <person name="Ruckert C."/>
        </authorList>
    </citation>
    <scope>NUCLEOTIDE SEQUENCE</scope>
    <source>
        <strain evidence="1">CGMCC 1.15454</strain>
    </source>
</reference>
<evidence type="ECO:0000313" key="1">
    <source>
        <dbReference type="EMBL" id="GGB60153.1"/>
    </source>
</evidence>
<dbReference type="Proteomes" id="UP000621492">
    <property type="component" value="Unassembled WGS sequence"/>
</dbReference>
<reference evidence="1" key="2">
    <citation type="submission" date="2020-09" db="EMBL/GenBank/DDBJ databases">
        <authorList>
            <person name="Sun Q."/>
            <person name="Zhou Y."/>
        </authorList>
    </citation>
    <scope>NUCLEOTIDE SEQUENCE</scope>
    <source>
        <strain evidence="1">CGMCC 1.15454</strain>
    </source>
</reference>
<dbReference type="InterPro" id="IPR009267">
    <property type="entry name" value="NTP_transf_6"/>
</dbReference>
<dbReference type="PANTHER" id="PTHR39166">
    <property type="entry name" value="BLL1166 PROTEIN"/>
    <property type="match status" value="1"/>
</dbReference>
<dbReference type="Pfam" id="PF06042">
    <property type="entry name" value="NTP_transf_6"/>
    <property type="match status" value="1"/>
</dbReference>
<organism evidence="1 2">
    <name type="scientific">Lentibacillus populi</name>
    <dbReference type="NCBI Taxonomy" id="1827502"/>
    <lineage>
        <taxon>Bacteria</taxon>
        <taxon>Bacillati</taxon>
        <taxon>Bacillota</taxon>
        <taxon>Bacilli</taxon>
        <taxon>Bacillales</taxon>
        <taxon>Bacillaceae</taxon>
        <taxon>Lentibacillus</taxon>
    </lineage>
</organism>
<name>A0A9W5U1E6_9BACI</name>
<keyword evidence="2" id="KW-1185">Reference proteome</keyword>
<comment type="caution">
    <text evidence="1">The sequence shown here is derived from an EMBL/GenBank/DDBJ whole genome shotgun (WGS) entry which is preliminary data.</text>
</comment>
<dbReference type="AlphaFoldDB" id="A0A9W5U1E6"/>
<protein>
    <recommendedName>
        <fullName evidence="3">Nucleotidyltransferase family protein</fullName>
    </recommendedName>
</protein>
<proteinExistence type="predicted"/>